<dbReference type="GO" id="GO:0008757">
    <property type="term" value="F:S-adenosylmethionine-dependent methyltransferase activity"/>
    <property type="evidence" value="ECO:0007669"/>
    <property type="project" value="InterPro"/>
</dbReference>
<evidence type="ECO:0000313" key="3">
    <source>
        <dbReference type="Proteomes" id="UP000285744"/>
    </source>
</evidence>
<sequence length="258" mass="28284">MDTDPDFARLIEEGAAAPVEGWAFDWLAGRATEERPPWGYARMVAERMATADAALDVDTGGGEVLAEVPRPPRLLVATEGWPPNVPVARRALRPLGATVVAVTPDAPLPFRDASFDLVVSRHPVRTDWPETARVLRPGGTFLSQQIGPGTVRELSEAILGPLPPPAQRHPRQAVAAARAAGLTVVDLREATLRTVFNDIAAVVWFLRKVVWTVPGFTVDRYRPQLYALHRRILAEGPFVAHARRFLVEAHRPTRSGRS</sequence>
<gene>
    <name evidence="2" type="ORF">D7I43_03840</name>
</gene>
<feature type="domain" description="Methyltransferase type 11" evidence="1">
    <location>
        <begin position="55"/>
        <end position="142"/>
    </location>
</feature>
<dbReference type="InterPro" id="IPR013216">
    <property type="entry name" value="Methyltransf_11"/>
</dbReference>
<name>A0A420F7F3_9ACTN</name>
<dbReference type="PANTHER" id="PTHR43460:SF1">
    <property type="entry name" value="METHYLTRANSFERASE TYPE 11 DOMAIN-CONTAINING PROTEIN"/>
    <property type="match status" value="1"/>
</dbReference>
<dbReference type="InterPro" id="IPR052939">
    <property type="entry name" value="23S_rRNA_MeTrnsfrase_RlmA"/>
</dbReference>
<keyword evidence="2" id="KW-0489">Methyltransferase</keyword>
<evidence type="ECO:0000259" key="1">
    <source>
        <dbReference type="Pfam" id="PF08241"/>
    </source>
</evidence>
<dbReference type="Pfam" id="PF08241">
    <property type="entry name" value="Methyltransf_11"/>
    <property type="match status" value="1"/>
</dbReference>
<keyword evidence="2" id="KW-0808">Transferase</keyword>
<accession>A0A420F7F3</accession>
<organism evidence="2 3">
    <name type="scientific">Micromonospora globbae</name>
    <dbReference type="NCBI Taxonomy" id="1894969"/>
    <lineage>
        <taxon>Bacteria</taxon>
        <taxon>Bacillati</taxon>
        <taxon>Actinomycetota</taxon>
        <taxon>Actinomycetes</taxon>
        <taxon>Micromonosporales</taxon>
        <taxon>Micromonosporaceae</taxon>
        <taxon>Micromonospora</taxon>
    </lineage>
</organism>
<dbReference type="Proteomes" id="UP000285744">
    <property type="component" value="Unassembled WGS sequence"/>
</dbReference>
<dbReference type="EMBL" id="RAQQ01000002">
    <property type="protein sequence ID" value="RKF28868.1"/>
    <property type="molecule type" value="Genomic_DNA"/>
</dbReference>
<dbReference type="AlphaFoldDB" id="A0A420F7F3"/>
<dbReference type="Gene3D" id="3.40.50.150">
    <property type="entry name" value="Vaccinia Virus protein VP39"/>
    <property type="match status" value="1"/>
</dbReference>
<dbReference type="InterPro" id="IPR029063">
    <property type="entry name" value="SAM-dependent_MTases_sf"/>
</dbReference>
<dbReference type="GO" id="GO:0032259">
    <property type="term" value="P:methylation"/>
    <property type="evidence" value="ECO:0007669"/>
    <property type="project" value="UniProtKB-KW"/>
</dbReference>
<dbReference type="CDD" id="cd02440">
    <property type="entry name" value="AdoMet_MTases"/>
    <property type="match status" value="1"/>
</dbReference>
<proteinExistence type="predicted"/>
<dbReference type="PANTHER" id="PTHR43460">
    <property type="entry name" value="METHYLTRANSFERASE"/>
    <property type="match status" value="1"/>
</dbReference>
<evidence type="ECO:0000313" key="2">
    <source>
        <dbReference type="EMBL" id="RKF28868.1"/>
    </source>
</evidence>
<comment type="caution">
    <text evidence="2">The sequence shown here is derived from an EMBL/GenBank/DDBJ whole genome shotgun (WGS) entry which is preliminary data.</text>
</comment>
<reference evidence="2 3" key="1">
    <citation type="journal article" date="2018" name="Int. J. Syst. Evol. Microbiol.">
        <title>Micromonospora globbae sp. nov., an endophytic actinomycete isolated from roots of Globba winitii C. H. Wright.</title>
        <authorList>
            <person name="Kuncharoen N."/>
            <person name="Pittayakhajonwut P."/>
            <person name="Tanasupawat S."/>
        </authorList>
    </citation>
    <scope>NUCLEOTIDE SEQUENCE [LARGE SCALE GENOMIC DNA]</scope>
    <source>
        <strain evidence="2 3">WPS1-2</strain>
    </source>
</reference>
<dbReference type="RefSeq" id="WP_120326955.1">
    <property type="nucleotide sequence ID" value="NZ_RAQQ01000002.1"/>
</dbReference>
<protein>
    <submittedName>
        <fullName evidence="2">Class I SAM-dependent methyltransferase</fullName>
    </submittedName>
</protein>
<dbReference type="OrthoDB" id="9795864at2"/>
<dbReference type="SUPFAM" id="SSF53335">
    <property type="entry name" value="S-adenosyl-L-methionine-dependent methyltransferases"/>
    <property type="match status" value="1"/>
</dbReference>